<dbReference type="GO" id="GO:0016301">
    <property type="term" value="F:kinase activity"/>
    <property type="evidence" value="ECO:0007669"/>
    <property type="project" value="UniProtKB-KW"/>
</dbReference>
<feature type="domain" description="Carbohydrate kinase PfkB" evidence="6">
    <location>
        <begin position="6"/>
        <end position="299"/>
    </location>
</feature>
<keyword evidence="5" id="KW-0067">ATP-binding</keyword>
<dbReference type="PANTHER" id="PTHR43085:SF1">
    <property type="entry name" value="PSEUDOURIDINE KINASE-RELATED"/>
    <property type="match status" value="1"/>
</dbReference>
<dbReference type="Proteomes" id="UP000308121">
    <property type="component" value="Unassembled WGS sequence"/>
</dbReference>
<dbReference type="SUPFAM" id="SSF53613">
    <property type="entry name" value="Ribokinase-like"/>
    <property type="match status" value="1"/>
</dbReference>
<dbReference type="EMBL" id="SZYE01000020">
    <property type="protein sequence ID" value="TKR26635.1"/>
    <property type="molecule type" value="Genomic_DNA"/>
</dbReference>
<evidence type="ECO:0000256" key="3">
    <source>
        <dbReference type="ARBA" id="ARBA00022741"/>
    </source>
</evidence>
<dbReference type="InterPro" id="IPR050306">
    <property type="entry name" value="PfkB_Carbo_kinase"/>
</dbReference>
<keyword evidence="4 7" id="KW-0418">Kinase</keyword>
<dbReference type="RefSeq" id="WP_154728541.1">
    <property type="nucleotide sequence ID" value="NZ_SZYE01000020.1"/>
</dbReference>
<dbReference type="GO" id="GO:0005524">
    <property type="term" value="F:ATP binding"/>
    <property type="evidence" value="ECO:0007669"/>
    <property type="project" value="UniProtKB-KW"/>
</dbReference>
<dbReference type="InterPro" id="IPR029056">
    <property type="entry name" value="Ribokinase-like"/>
</dbReference>
<dbReference type="InterPro" id="IPR002173">
    <property type="entry name" value="Carboh/pur_kinase_PfkB_CS"/>
</dbReference>
<dbReference type="PANTHER" id="PTHR43085">
    <property type="entry name" value="HEXOKINASE FAMILY MEMBER"/>
    <property type="match status" value="1"/>
</dbReference>
<keyword evidence="2" id="KW-0808">Transferase</keyword>
<comment type="caution">
    <text evidence="7">The sequence shown here is derived from an EMBL/GenBank/DDBJ whole genome shotgun (WGS) entry which is preliminary data.</text>
</comment>
<dbReference type="InterPro" id="IPR011611">
    <property type="entry name" value="PfkB_dom"/>
</dbReference>
<reference evidence="7 8" key="1">
    <citation type="submission" date="2019-05" db="EMBL/GenBank/DDBJ databases">
        <title>Genome sequence of Cellulomonas hominis strain CS1.</title>
        <authorList>
            <person name="Belmont J."/>
            <person name="Maclea K.S."/>
        </authorList>
    </citation>
    <scope>NUCLEOTIDE SEQUENCE [LARGE SCALE GENOMIC DNA]</scope>
    <source>
        <strain evidence="7 8">CS1</strain>
    </source>
</reference>
<organism evidence="7 8">
    <name type="scientific">Cellulomonas hominis</name>
    <dbReference type="NCBI Taxonomy" id="156981"/>
    <lineage>
        <taxon>Bacteria</taxon>
        <taxon>Bacillati</taxon>
        <taxon>Actinomycetota</taxon>
        <taxon>Actinomycetes</taxon>
        <taxon>Micrococcales</taxon>
        <taxon>Cellulomonadaceae</taxon>
        <taxon>Cellulomonas</taxon>
    </lineage>
</organism>
<sequence>MGRFLMIGEALVDVVQAADGARTCHPGGSPANVALTTARLGDDTRLLTWIAPDELGAVVREHLTRAGVVVLPQSVGATRTSTAKALVDDTGAAHYEFDLEWTLAPAAVDPDTTVVHTGSIAALAPTSPPGALSALLAAAHERATITYDPNLRPTVMGPVDLVRGEVERLVARADVVKVSDEDLAWLYPGSDPHDVLGRWVGDHALAMGVLTRGAQGPSAILRSGERVDVPAPAVTVVDTIGAGDSFMGGLLHALDQDGLTGAGGRDRLAALTAGEARAVLAVAARVAAVTVSRAGANPPTLEELSA</sequence>
<evidence type="ECO:0000259" key="6">
    <source>
        <dbReference type="Pfam" id="PF00294"/>
    </source>
</evidence>
<evidence type="ECO:0000313" key="8">
    <source>
        <dbReference type="Proteomes" id="UP000308121"/>
    </source>
</evidence>
<dbReference type="OrthoDB" id="9795789at2"/>
<evidence type="ECO:0000256" key="1">
    <source>
        <dbReference type="ARBA" id="ARBA00010688"/>
    </source>
</evidence>
<gene>
    <name evidence="7" type="ORF">FA014_04680</name>
</gene>
<evidence type="ECO:0000313" key="7">
    <source>
        <dbReference type="EMBL" id="TKR26635.1"/>
    </source>
</evidence>
<dbReference type="Pfam" id="PF00294">
    <property type="entry name" value="PfkB"/>
    <property type="match status" value="1"/>
</dbReference>
<comment type="similarity">
    <text evidence="1">Belongs to the carbohydrate kinase PfkB family.</text>
</comment>
<dbReference type="Gene3D" id="3.40.1190.20">
    <property type="match status" value="1"/>
</dbReference>
<evidence type="ECO:0000256" key="5">
    <source>
        <dbReference type="ARBA" id="ARBA00022840"/>
    </source>
</evidence>
<name>A0A7Z8K1V4_9CELL</name>
<proteinExistence type="inferred from homology"/>
<protein>
    <submittedName>
        <fullName evidence="7">Carbohydrate kinase</fullName>
    </submittedName>
</protein>
<accession>A0A7Z8K1V4</accession>
<evidence type="ECO:0000256" key="2">
    <source>
        <dbReference type="ARBA" id="ARBA00022679"/>
    </source>
</evidence>
<dbReference type="PROSITE" id="PS00584">
    <property type="entry name" value="PFKB_KINASES_2"/>
    <property type="match status" value="1"/>
</dbReference>
<dbReference type="AlphaFoldDB" id="A0A7Z8K1V4"/>
<evidence type="ECO:0000256" key="4">
    <source>
        <dbReference type="ARBA" id="ARBA00022777"/>
    </source>
</evidence>
<keyword evidence="3" id="KW-0547">Nucleotide-binding</keyword>